<proteinExistence type="predicted"/>
<dbReference type="Proteomes" id="UP001642405">
    <property type="component" value="Unassembled WGS sequence"/>
</dbReference>
<gene>
    <name evidence="2" type="ORF">SCUCBS95973_009632</name>
</gene>
<name>A0ABP0CWH5_9PEZI</name>
<dbReference type="CDD" id="cd04301">
    <property type="entry name" value="NAT_SF"/>
    <property type="match status" value="1"/>
</dbReference>
<dbReference type="InterPro" id="IPR051531">
    <property type="entry name" value="N-acetyltransferase"/>
</dbReference>
<dbReference type="EMBL" id="CAWUHB010000117">
    <property type="protein sequence ID" value="CAK7236512.1"/>
    <property type="molecule type" value="Genomic_DNA"/>
</dbReference>
<dbReference type="Pfam" id="PF13302">
    <property type="entry name" value="Acetyltransf_3"/>
    <property type="match status" value="1"/>
</dbReference>
<feature type="domain" description="N-acetyltransferase" evidence="1">
    <location>
        <begin position="39"/>
        <end position="231"/>
    </location>
</feature>
<dbReference type="InterPro" id="IPR000182">
    <property type="entry name" value="GNAT_dom"/>
</dbReference>
<evidence type="ECO:0000259" key="1">
    <source>
        <dbReference type="Pfam" id="PF13302"/>
    </source>
</evidence>
<dbReference type="PANTHER" id="PTHR43792:SF1">
    <property type="entry name" value="N-ACETYLTRANSFERASE DOMAIN-CONTAINING PROTEIN"/>
    <property type="match status" value="1"/>
</dbReference>
<dbReference type="InterPro" id="IPR016181">
    <property type="entry name" value="Acyl_CoA_acyltransferase"/>
</dbReference>
<accession>A0ABP0CWH5</accession>
<keyword evidence="3" id="KW-1185">Reference proteome</keyword>
<comment type="caution">
    <text evidence="2">The sequence shown here is derived from an EMBL/GenBank/DDBJ whole genome shotgun (WGS) entry which is preliminary data.</text>
</comment>
<dbReference type="SUPFAM" id="SSF55729">
    <property type="entry name" value="Acyl-CoA N-acyltransferases (Nat)"/>
    <property type="match status" value="1"/>
</dbReference>
<dbReference type="PANTHER" id="PTHR43792">
    <property type="entry name" value="GNAT FAMILY, PUTATIVE (AFU_ORTHOLOGUE AFUA_3G00765)-RELATED-RELATED"/>
    <property type="match status" value="1"/>
</dbReference>
<evidence type="ECO:0000313" key="2">
    <source>
        <dbReference type="EMBL" id="CAK7236512.1"/>
    </source>
</evidence>
<protein>
    <recommendedName>
        <fullName evidence="1">N-acetyltransferase domain-containing protein</fullName>
    </recommendedName>
</protein>
<evidence type="ECO:0000313" key="3">
    <source>
        <dbReference type="Proteomes" id="UP001642405"/>
    </source>
</evidence>
<sequence length="265" mass="29391">MTNPADNSSVFSDWVTVLTTVPLLPLPPNNERAALVTERLIIRPPTEDDLAALYELRTLPEVMRNTKTGTIDVDIAFTRGRLVPFLAPGDARTFNFAICLREAGDNKLIGIGGVHIFHSVFGWPELGYMFHSAHWGKGYATEFVRGFLQMYSKLPRPETPQPLRVTRCTLPADLQAKAGPGTAEKSDYDDDPEALARTVTADTVVVEEKLTAIVAVRNAESNRVVTKGGFERFMQFSKEDGWMPGSGIDIMLNVYHYFPSKEASE</sequence>
<reference evidence="2 3" key="1">
    <citation type="submission" date="2024-01" db="EMBL/GenBank/DDBJ databases">
        <authorList>
            <person name="Allen C."/>
            <person name="Tagirdzhanova G."/>
        </authorList>
    </citation>
    <scope>NUCLEOTIDE SEQUENCE [LARGE SCALE GENOMIC DNA]</scope>
</reference>
<organism evidence="2 3">
    <name type="scientific">Sporothrix curviconia</name>
    <dbReference type="NCBI Taxonomy" id="1260050"/>
    <lineage>
        <taxon>Eukaryota</taxon>
        <taxon>Fungi</taxon>
        <taxon>Dikarya</taxon>
        <taxon>Ascomycota</taxon>
        <taxon>Pezizomycotina</taxon>
        <taxon>Sordariomycetes</taxon>
        <taxon>Sordariomycetidae</taxon>
        <taxon>Ophiostomatales</taxon>
        <taxon>Ophiostomataceae</taxon>
        <taxon>Sporothrix</taxon>
    </lineage>
</organism>
<dbReference type="Gene3D" id="3.40.630.30">
    <property type="match status" value="1"/>
</dbReference>